<keyword evidence="5" id="KW-0472">Membrane</keyword>
<gene>
    <name evidence="6" type="ORF">LY79DRAFT_620917</name>
</gene>
<proteinExistence type="inferred from homology"/>
<evidence type="ECO:0000256" key="1">
    <source>
        <dbReference type="ARBA" id="ARBA00010139"/>
    </source>
</evidence>
<comment type="caution">
    <text evidence="6">The sequence shown here is derived from an EMBL/GenBank/DDBJ whole genome shotgun (WGS) entry which is preliminary data.</text>
</comment>
<keyword evidence="4" id="KW-0560">Oxidoreductase</keyword>
<organism evidence="6 7">
    <name type="scientific">Colletotrichum navitas</name>
    <dbReference type="NCBI Taxonomy" id="681940"/>
    <lineage>
        <taxon>Eukaryota</taxon>
        <taxon>Fungi</taxon>
        <taxon>Dikarya</taxon>
        <taxon>Ascomycota</taxon>
        <taxon>Pezizomycotina</taxon>
        <taxon>Sordariomycetes</taxon>
        <taxon>Hypocreomycetidae</taxon>
        <taxon>Glomerellales</taxon>
        <taxon>Glomerellaceae</taxon>
        <taxon>Colletotrichum</taxon>
        <taxon>Colletotrichum graminicola species complex</taxon>
    </lineage>
</organism>
<protein>
    <submittedName>
        <fullName evidence="6">Monooxygenase</fullName>
    </submittedName>
</protein>
<reference evidence="6" key="1">
    <citation type="submission" date="2021-06" db="EMBL/GenBank/DDBJ databases">
        <title>Comparative genomics, transcriptomics and evolutionary studies reveal genomic signatures of adaptation to plant cell wall in hemibiotrophic fungi.</title>
        <authorList>
            <consortium name="DOE Joint Genome Institute"/>
            <person name="Baroncelli R."/>
            <person name="Diaz J.F."/>
            <person name="Benocci T."/>
            <person name="Peng M."/>
            <person name="Battaglia E."/>
            <person name="Haridas S."/>
            <person name="Andreopoulos W."/>
            <person name="Labutti K."/>
            <person name="Pangilinan J."/>
            <person name="Floch G.L."/>
            <person name="Makela M.R."/>
            <person name="Henrissat B."/>
            <person name="Grigoriev I.V."/>
            <person name="Crouch J.A."/>
            <person name="De Vries R.P."/>
            <person name="Sukno S.A."/>
            <person name="Thon M.R."/>
        </authorList>
    </citation>
    <scope>NUCLEOTIDE SEQUENCE</scope>
    <source>
        <strain evidence="6">CBS 125086</strain>
    </source>
</reference>
<keyword evidence="2" id="KW-0285">Flavoprotein</keyword>
<dbReference type="InterPro" id="IPR051209">
    <property type="entry name" value="FAD-bind_Monooxygenase_sf"/>
</dbReference>
<keyword evidence="5" id="KW-0812">Transmembrane</keyword>
<evidence type="ECO:0000256" key="3">
    <source>
        <dbReference type="ARBA" id="ARBA00022827"/>
    </source>
</evidence>
<evidence type="ECO:0000313" key="7">
    <source>
        <dbReference type="Proteomes" id="UP001230504"/>
    </source>
</evidence>
<dbReference type="Pfam" id="PF13450">
    <property type="entry name" value="NAD_binding_8"/>
    <property type="match status" value="1"/>
</dbReference>
<feature type="transmembrane region" description="Helical" evidence="5">
    <location>
        <begin position="527"/>
        <end position="544"/>
    </location>
</feature>
<dbReference type="Gene3D" id="3.50.50.60">
    <property type="entry name" value="FAD/NAD(P)-binding domain"/>
    <property type="match status" value="2"/>
</dbReference>
<comment type="similarity">
    <text evidence="1">Belongs to the FAD-binding monooxygenase family.</text>
</comment>
<dbReference type="AlphaFoldDB" id="A0AAD8QEY9"/>
<dbReference type="InterPro" id="IPR036188">
    <property type="entry name" value="FAD/NAD-bd_sf"/>
</dbReference>
<evidence type="ECO:0000256" key="2">
    <source>
        <dbReference type="ARBA" id="ARBA00022630"/>
    </source>
</evidence>
<dbReference type="GO" id="GO:0050660">
    <property type="term" value="F:flavin adenine dinucleotide binding"/>
    <property type="evidence" value="ECO:0007669"/>
    <property type="project" value="InterPro"/>
</dbReference>
<evidence type="ECO:0000256" key="4">
    <source>
        <dbReference type="ARBA" id="ARBA00023002"/>
    </source>
</evidence>
<keyword evidence="5" id="KW-1133">Transmembrane helix</keyword>
<sequence length="548" mass="62338">MARYVEAGKDEKVTYSQFACVGSGFAGIGTGAQLKRWYGIEDIQFFERHHTLGGTWFINKYPGCACDVPSALYSFSFESNPDWSRVLPTYSELWNYLNRVAHKYDLVRKMAFNVSVERCEWVEERARWRMAIRHLKSGAVYFHECQFLFVGTGALVTPNEIDVPGAETFKGVICHTGKWRPDIDLEGKRVVLFGNGCTAAQVVPSIVHKVKSLTQIIRSKHWIYPPIDRKVPDFVRFVVNRIPGMTTLQRFGVFAIAEYAFLGFPLTRAGKMFREQQQRITEGYMRATAPEKYHDLLIPDFEVGCKRRIFDAGYLESLHADNMTLTNDKPLEIVPEGVRTDKGLIEADVIIMAIGYHTNEFAAGIDIVGRRGETLQRHWESFGGPMAYLGSALSGFPNFVLLLGPNVVTGHTSAIMALENNINYSLRVFKPVLEGRAARAEVRREAEEDYTDEMQNALQKTVWNSGCRSWYFIEGEDGSLKKWNAMGYPYSQAYFWYRCLFPIYSHWEYAGPATMVSSIRKRWPSDWLLIVLLAATGLAAWGYLGRQG</sequence>
<dbReference type="SUPFAM" id="SSF51905">
    <property type="entry name" value="FAD/NAD(P)-binding domain"/>
    <property type="match status" value="2"/>
</dbReference>
<dbReference type="Proteomes" id="UP001230504">
    <property type="component" value="Unassembled WGS sequence"/>
</dbReference>
<dbReference type="Pfam" id="PF00743">
    <property type="entry name" value="FMO-like"/>
    <property type="match status" value="1"/>
</dbReference>
<dbReference type="RefSeq" id="XP_060420569.1">
    <property type="nucleotide sequence ID" value="XM_060562058.1"/>
</dbReference>
<evidence type="ECO:0000313" key="6">
    <source>
        <dbReference type="EMBL" id="KAK1600073.1"/>
    </source>
</evidence>
<dbReference type="PANTHER" id="PTHR42877:SF10">
    <property type="entry name" value="L-ORNITHINE N(5)-OXYGENASE"/>
    <property type="match status" value="1"/>
</dbReference>
<dbReference type="EMBL" id="JAHLJV010000001">
    <property type="protein sequence ID" value="KAK1600073.1"/>
    <property type="molecule type" value="Genomic_DNA"/>
</dbReference>
<dbReference type="GO" id="GO:0004499">
    <property type="term" value="F:N,N-dimethylaniline monooxygenase activity"/>
    <property type="evidence" value="ECO:0007669"/>
    <property type="project" value="InterPro"/>
</dbReference>
<evidence type="ECO:0000256" key="5">
    <source>
        <dbReference type="SAM" id="Phobius"/>
    </source>
</evidence>
<name>A0AAD8QEY9_9PEZI</name>
<dbReference type="InterPro" id="IPR020946">
    <property type="entry name" value="Flavin_mOase-like"/>
</dbReference>
<dbReference type="GO" id="GO:0050661">
    <property type="term" value="F:NADP binding"/>
    <property type="evidence" value="ECO:0007669"/>
    <property type="project" value="InterPro"/>
</dbReference>
<dbReference type="GeneID" id="85446298"/>
<keyword evidence="3" id="KW-0274">FAD</keyword>
<dbReference type="PANTHER" id="PTHR42877">
    <property type="entry name" value="L-ORNITHINE N(5)-MONOOXYGENASE-RELATED"/>
    <property type="match status" value="1"/>
</dbReference>
<accession>A0AAD8QEY9</accession>
<keyword evidence="7" id="KW-1185">Reference proteome</keyword>
<keyword evidence="6" id="KW-0503">Monooxygenase</keyword>